<dbReference type="STRING" id="1216970.GCA_001570985_00737"/>
<accession>A0A4P6MYX2</accession>
<dbReference type="PROSITE" id="PS52050">
    <property type="entry name" value="WYL"/>
    <property type="match status" value="1"/>
</dbReference>
<dbReference type="PIRSF" id="PIRSF016838">
    <property type="entry name" value="PafC"/>
    <property type="match status" value="1"/>
</dbReference>
<keyword evidence="1" id="KW-0805">Transcription regulation</keyword>
<evidence type="ECO:0000313" key="5">
    <source>
        <dbReference type="Proteomes" id="UP000290408"/>
    </source>
</evidence>
<dbReference type="SUPFAM" id="SSF46785">
    <property type="entry name" value="Winged helix' DNA-binding domain"/>
    <property type="match status" value="1"/>
</dbReference>
<dbReference type="EMBL" id="CP036164">
    <property type="protein sequence ID" value="QBF47437.1"/>
    <property type="molecule type" value="Genomic_DNA"/>
</dbReference>
<dbReference type="Proteomes" id="UP000290408">
    <property type="component" value="Chromosome"/>
</dbReference>
<dbReference type="RefSeq" id="WP_130630625.1">
    <property type="nucleotide sequence ID" value="NZ_CP036164.1"/>
</dbReference>
<dbReference type="PANTHER" id="PTHR34580:SF3">
    <property type="entry name" value="PROTEIN PAFB"/>
    <property type="match status" value="1"/>
</dbReference>
<dbReference type="InterPro" id="IPR026881">
    <property type="entry name" value="WYL_dom"/>
</dbReference>
<dbReference type="InterPro" id="IPR051534">
    <property type="entry name" value="CBASS_pafABC_assoc_protein"/>
</dbReference>
<dbReference type="Pfam" id="PF13280">
    <property type="entry name" value="WYL"/>
    <property type="match status" value="1"/>
</dbReference>
<evidence type="ECO:0000256" key="1">
    <source>
        <dbReference type="ARBA" id="ARBA00023015"/>
    </source>
</evidence>
<dbReference type="AlphaFoldDB" id="A0A4P6MYX2"/>
<evidence type="ECO:0000259" key="3">
    <source>
        <dbReference type="PROSITE" id="PS51000"/>
    </source>
</evidence>
<evidence type="ECO:0000313" key="4">
    <source>
        <dbReference type="EMBL" id="QBF47437.1"/>
    </source>
</evidence>
<evidence type="ECO:0000256" key="2">
    <source>
        <dbReference type="ARBA" id="ARBA00023163"/>
    </source>
</evidence>
<gene>
    <name evidence="4" type="ORF">EXU32_14960</name>
</gene>
<reference evidence="4 5" key="1">
    <citation type="submission" date="2019-02" db="EMBL/GenBank/DDBJ databases">
        <title>Genomic data mining of an Antarctic deep-sea actinobacterium, Janibacterlimosus P3-3-X1.</title>
        <authorList>
            <person name="Liao L."/>
            <person name="Chen B."/>
        </authorList>
    </citation>
    <scope>NUCLEOTIDE SEQUENCE [LARGE SCALE GENOMIC DNA]</scope>
    <source>
        <strain evidence="4 5">P3-3-X1</strain>
    </source>
</reference>
<name>A0A4P6MYX2_9MICO</name>
<proteinExistence type="predicted"/>
<sequence length="327" mass="35540">MAETTERVLRLLGLFETRSVWTGPELTEVLGVTTRTLRRDVERLRDLGYPVAATPGVGGGYRLGSGGRMPPLLLEEDEVVAVAVALRVGAQGISAIGEPAVRALTKLDQVMPPRLRGEVAAIADATALLPGATDDVDTGVLVVLAHAIRDRVRARFGYTGRTGEASERDVEPYRLVATGRRWYLLAWDGRREDWRTFRLDRMAGVRASTFRFTPRPAPDAVEHVRRAVTRAGYAHRVRVRLTAEVDAVRRRVPAAYGVATEVRPGITDVESHADDLADLARHLTLAAFDLGATLEVLDPPELADAIDDFTARLAATHGTEMAQAEGG</sequence>
<dbReference type="PROSITE" id="PS51000">
    <property type="entry name" value="HTH_DEOR_2"/>
    <property type="match status" value="1"/>
</dbReference>
<dbReference type="PANTHER" id="PTHR34580">
    <property type="match status" value="1"/>
</dbReference>
<dbReference type="KEGG" id="jli:EXU32_14960"/>
<dbReference type="Gene3D" id="1.10.10.10">
    <property type="entry name" value="Winged helix-like DNA-binding domain superfamily/Winged helix DNA-binding domain"/>
    <property type="match status" value="1"/>
</dbReference>
<dbReference type="InterPro" id="IPR013196">
    <property type="entry name" value="HTH_11"/>
</dbReference>
<dbReference type="InterPro" id="IPR028349">
    <property type="entry name" value="PafC-like"/>
</dbReference>
<keyword evidence="5" id="KW-1185">Reference proteome</keyword>
<keyword evidence="2" id="KW-0804">Transcription</keyword>
<dbReference type="InterPro" id="IPR001034">
    <property type="entry name" value="DeoR_HTH"/>
</dbReference>
<dbReference type="Pfam" id="PF08279">
    <property type="entry name" value="HTH_11"/>
    <property type="match status" value="1"/>
</dbReference>
<dbReference type="InterPro" id="IPR036390">
    <property type="entry name" value="WH_DNA-bd_sf"/>
</dbReference>
<dbReference type="GO" id="GO:0003700">
    <property type="term" value="F:DNA-binding transcription factor activity"/>
    <property type="evidence" value="ECO:0007669"/>
    <property type="project" value="InterPro"/>
</dbReference>
<dbReference type="InterPro" id="IPR036388">
    <property type="entry name" value="WH-like_DNA-bd_sf"/>
</dbReference>
<dbReference type="OrthoDB" id="8555652at2"/>
<protein>
    <submittedName>
        <fullName evidence="4">WYL domain-containing protein</fullName>
    </submittedName>
</protein>
<feature type="domain" description="HTH deoR-type" evidence="3">
    <location>
        <begin position="4"/>
        <end position="70"/>
    </location>
</feature>
<organism evidence="4 5">
    <name type="scientific">Janibacter limosus</name>
    <dbReference type="NCBI Taxonomy" id="53458"/>
    <lineage>
        <taxon>Bacteria</taxon>
        <taxon>Bacillati</taxon>
        <taxon>Actinomycetota</taxon>
        <taxon>Actinomycetes</taxon>
        <taxon>Micrococcales</taxon>
        <taxon>Intrasporangiaceae</taxon>
        <taxon>Janibacter</taxon>
    </lineage>
</organism>